<gene>
    <name evidence="3" type="ORF">K432DRAFT_295554</name>
</gene>
<proteinExistence type="predicted"/>
<dbReference type="EMBL" id="KV744921">
    <property type="protein sequence ID" value="OCK81412.1"/>
    <property type="molecule type" value="Genomic_DNA"/>
</dbReference>
<reference evidence="3 4" key="1">
    <citation type="journal article" date="2016" name="Nat. Commun.">
        <title>Ectomycorrhizal ecology is imprinted in the genome of the dominant symbiotic fungus Cenococcum geophilum.</title>
        <authorList>
            <consortium name="DOE Joint Genome Institute"/>
            <person name="Peter M."/>
            <person name="Kohler A."/>
            <person name="Ohm R.A."/>
            <person name="Kuo A."/>
            <person name="Krutzmann J."/>
            <person name="Morin E."/>
            <person name="Arend M."/>
            <person name="Barry K.W."/>
            <person name="Binder M."/>
            <person name="Choi C."/>
            <person name="Clum A."/>
            <person name="Copeland A."/>
            <person name="Grisel N."/>
            <person name="Haridas S."/>
            <person name="Kipfer T."/>
            <person name="LaButti K."/>
            <person name="Lindquist E."/>
            <person name="Lipzen A."/>
            <person name="Maire R."/>
            <person name="Meier B."/>
            <person name="Mihaltcheva S."/>
            <person name="Molinier V."/>
            <person name="Murat C."/>
            <person name="Poggeler S."/>
            <person name="Quandt C.A."/>
            <person name="Sperisen C."/>
            <person name="Tritt A."/>
            <person name="Tisserant E."/>
            <person name="Crous P.W."/>
            <person name="Henrissat B."/>
            <person name="Nehls U."/>
            <person name="Egli S."/>
            <person name="Spatafora J.W."/>
            <person name="Grigoriev I.V."/>
            <person name="Martin F.M."/>
        </authorList>
    </citation>
    <scope>NUCLEOTIDE SEQUENCE [LARGE SCALE GENOMIC DNA]</scope>
    <source>
        <strain evidence="3 4">CBS 459.81</strain>
    </source>
</reference>
<evidence type="ECO:0000256" key="2">
    <source>
        <dbReference type="SAM" id="SignalP"/>
    </source>
</evidence>
<feature type="transmembrane region" description="Helical" evidence="1">
    <location>
        <begin position="236"/>
        <end position="256"/>
    </location>
</feature>
<evidence type="ECO:0000313" key="3">
    <source>
        <dbReference type="EMBL" id="OCK81412.1"/>
    </source>
</evidence>
<keyword evidence="4" id="KW-1185">Reference proteome</keyword>
<accession>A0A8E2ECF1</accession>
<organism evidence="3 4">
    <name type="scientific">Lepidopterella palustris CBS 459.81</name>
    <dbReference type="NCBI Taxonomy" id="1314670"/>
    <lineage>
        <taxon>Eukaryota</taxon>
        <taxon>Fungi</taxon>
        <taxon>Dikarya</taxon>
        <taxon>Ascomycota</taxon>
        <taxon>Pezizomycotina</taxon>
        <taxon>Dothideomycetes</taxon>
        <taxon>Pleosporomycetidae</taxon>
        <taxon>Mytilinidiales</taxon>
        <taxon>Argynnaceae</taxon>
        <taxon>Lepidopterella</taxon>
    </lineage>
</organism>
<feature type="transmembrane region" description="Helical" evidence="1">
    <location>
        <begin position="109"/>
        <end position="134"/>
    </location>
</feature>
<keyword evidence="2" id="KW-0732">Signal</keyword>
<evidence type="ECO:0000256" key="1">
    <source>
        <dbReference type="SAM" id="Phobius"/>
    </source>
</evidence>
<keyword evidence="1" id="KW-1133">Transmembrane helix</keyword>
<keyword evidence="1" id="KW-0812">Transmembrane</keyword>
<keyword evidence="1" id="KW-0472">Membrane</keyword>
<feature type="transmembrane region" description="Helical" evidence="1">
    <location>
        <begin position="336"/>
        <end position="359"/>
    </location>
</feature>
<evidence type="ECO:0000313" key="4">
    <source>
        <dbReference type="Proteomes" id="UP000250266"/>
    </source>
</evidence>
<feature type="transmembrane region" description="Helical" evidence="1">
    <location>
        <begin position="307"/>
        <end position="324"/>
    </location>
</feature>
<sequence>MRFLVRAFQALFFILIPLGLHLTSFNSFPSSVSVLSQLPGIISPLGQNFTNIPFLDAHLTRQNIWIWTVASGKRPGLSLHAYLFAGQFVAGWGVLMLEGVRKGNEGRIVMAIWSFLVEICGFAATVAFLAMIHLSTSATTKPQQANVAVRTSDALSVCVTLICGFVLPSIVIALPTPDIMSYQSKQLAMAVWQGWPLWMCGSWYISRFIFARLDLSGRNAATGIVMEKKREIDMEGLRVTYSFLILVAGLIHVHAWSLSLTATYLPFVFNPSIAPFLDHDSTFFPSPLSSSSPFPATVANFLKYDEIIGVSALFLWTLVMYILAKWNRGEKLSWRLWVQMVIGTTVAGPTTGAAALMWARDEMVMMDAAEQKED</sequence>
<feature type="transmembrane region" description="Helical" evidence="1">
    <location>
        <begin position="79"/>
        <end position="97"/>
    </location>
</feature>
<protein>
    <submittedName>
        <fullName evidence="3">Uncharacterized protein</fullName>
    </submittedName>
</protein>
<feature type="signal peptide" evidence="2">
    <location>
        <begin position="1"/>
        <end position="25"/>
    </location>
</feature>
<feature type="chain" id="PRO_5034523756" evidence="2">
    <location>
        <begin position="26"/>
        <end position="374"/>
    </location>
</feature>
<dbReference type="Proteomes" id="UP000250266">
    <property type="component" value="Unassembled WGS sequence"/>
</dbReference>
<name>A0A8E2ECF1_9PEZI</name>
<feature type="transmembrane region" description="Helical" evidence="1">
    <location>
        <begin position="154"/>
        <end position="175"/>
    </location>
</feature>
<dbReference type="AlphaFoldDB" id="A0A8E2ECF1"/>
<dbReference type="OrthoDB" id="72269at2759"/>